<reference evidence="7" key="1">
    <citation type="submission" date="2016-10" db="EMBL/GenBank/DDBJ databases">
        <authorList>
            <person name="Varghese N."/>
            <person name="Submissions S."/>
        </authorList>
    </citation>
    <scope>NUCLEOTIDE SEQUENCE [LARGE SCALE GENOMIC DNA]</scope>
    <source>
        <strain evidence="7">ATCC 29999</strain>
    </source>
</reference>
<comment type="similarity">
    <text evidence="2 5">Belongs to the trans-sulfuration enzymes family.</text>
</comment>
<dbReference type="AlphaFoldDB" id="A0A1G5RB66"/>
<dbReference type="FunFam" id="3.40.640.10:FF:000009">
    <property type="entry name" value="Cystathionine gamma-synthase homolog"/>
    <property type="match status" value="1"/>
</dbReference>
<keyword evidence="3 4" id="KW-0663">Pyridoxal phosphate</keyword>
<dbReference type="GeneID" id="45655838"/>
<evidence type="ECO:0000313" key="6">
    <source>
        <dbReference type="EMBL" id="SCZ71010.1"/>
    </source>
</evidence>
<evidence type="ECO:0000256" key="3">
    <source>
        <dbReference type="ARBA" id="ARBA00022898"/>
    </source>
</evidence>
<proteinExistence type="inferred from homology"/>
<dbReference type="InterPro" id="IPR015422">
    <property type="entry name" value="PyrdxlP-dep_Trfase_small"/>
</dbReference>
<dbReference type="InterPro" id="IPR054542">
    <property type="entry name" value="Cys_met_metab_PP"/>
</dbReference>
<dbReference type="Proteomes" id="UP000183223">
    <property type="component" value="Unassembled WGS sequence"/>
</dbReference>
<protein>
    <submittedName>
        <fullName evidence="6">Cystathionine gamma-lyase</fullName>
    </submittedName>
</protein>
<dbReference type="InterPro" id="IPR015424">
    <property type="entry name" value="PyrdxlP-dep_Trfase"/>
</dbReference>
<feature type="modified residue" description="N6-(pyridoxal phosphate)lysine" evidence="4">
    <location>
        <position position="196"/>
    </location>
</feature>
<dbReference type="Gene3D" id="3.40.640.10">
    <property type="entry name" value="Type I PLP-dependent aspartate aminotransferase-like (Major domain)"/>
    <property type="match status" value="1"/>
</dbReference>
<accession>A0A1G5RB66</accession>
<dbReference type="GO" id="GO:0030170">
    <property type="term" value="F:pyridoxal phosphate binding"/>
    <property type="evidence" value="ECO:0007669"/>
    <property type="project" value="InterPro"/>
</dbReference>
<sequence>MIKFDTKTVHAGYTPDHTGAIMPAIYATSTYAQSAPGQHTGYEYSRSGNPTRDALESAIAELENGSRGYAFSSGLAASSTVLELLDKDSHLVAVDDLYGGTYRLLERVRSRTAGLRVTYVEANDIAGLEAAIRPDTKMIWVETPTNPLLKLADLAAIAQIAQRHGIISVADNTFASPYLQRPLDLGFDIVVHSATKYLNGHSDVIAGLAVVGKNAELAEKLGFLQNSVGGVLDPFSSFLVLRGMRTLALRMQRHIDNAEKIAHWLEQQPQIETVFYPGLASHPQHELAKRQMKGFGGMISVHLKGDDDYARRLIQELKLFTLAESLGGVESLIGQPFSMTHASIPLEKRLASGITPQLVRISVGIEDAEDLIADLAQALEKATQ</sequence>
<dbReference type="EMBL" id="FMWJ01000022">
    <property type="protein sequence ID" value="SCZ71010.1"/>
    <property type="molecule type" value="Genomic_DNA"/>
</dbReference>
<dbReference type="STRING" id="29488.KS18_15085"/>
<dbReference type="PANTHER" id="PTHR11808:SF15">
    <property type="entry name" value="CYSTATHIONINE GAMMA-LYASE"/>
    <property type="match status" value="1"/>
</dbReference>
<dbReference type="SUPFAM" id="SSF53383">
    <property type="entry name" value="PLP-dependent transferases"/>
    <property type="match status" value="1"/>
</dbReference>
<dbReference type="CDD" id="cd00614">
    <property type="entry name" value="CGS_like"/>
    <property type="match status" value="1"/>
</dbReference>
<dbReference type="Pfam" id="PF01053">
    <property type="entry name" value="Cys_Met_Meta_PP"/>
    <property type="match status" value="1"/>
</dbReference>
<name>A0A1G5RB66_PHOLU</name>
<evidence type="ECO:0000313" key="7">
    <source>
        <dbReference type="Proteomes" id="UP000183223"/>
    </source>
</evidence>
<dbReference type="PIRSF" id="PIRSF001434">
    <property type="entry name" value="CGS"/>
    <property type="match status" value="1"/>
</dbReference>
<dbReference type="GO" id="GO:0004123">
    <property type="term" value="F:cystathionine gamma-lyase activity"/>
    <property type="evidence" value="ECO:0007669"/>
    <property type="project" value="TreeGrafter"/>
</dbReference>
<dbReference type="FunFam" id="3.90.1150.10:FF:000008">
    <property type="entry name" value="Cystathionine gamma-synthase"/>
    <property type="match status" value="1"/>
</dbReference>
<dbReference type="PROSITE" id="PS00868">
    <property type="entry name" value="CYS_MET_METAB_PP"/>
    <property type="match status" value="1"/>
</dbReference>
<organism evidence="6 7">
    <name type="scientific">Photorhabdus luminescens</name>
    <name type="common">Xenorhabdus luminescens</name>
    <dbReference type="NCBI Taxonomy" id="29488"/>
    <lineage>
        <taxon>Bacteria</taxon>
        <taxon>Pseudomonadati</taxon>
        <taxon>Pseudomonadota</taxon>
        <taxon>Gammaproteobacteria</taxon>
        <taxon>Enterobacterales</taxon>
        <taxon>Morganellaceae</taxon>
        <taxon>Photorhabdus</taxon>
    </lineage>
</organism>
<dbReference type="RefSeq" id="WP_049582853.1">
    <property type="nucleotide sequence ID" value="NZ_CAWQXX010000020.1"/>
</dbReference>
<keyword evidence="6" id="KW-0456">Lyase</keyword>
<dbReference type="GO" id="GO:0019346">
    <property type="term" value="P:transsulfuration"/>
    <property type="evidence" value="ECO:0007669"/>
    <property type="project" value="InterPro"/>
</dbReference>
<evidence type="ECO:0000256" key="4">
    <source>
        <dbReference type="PIRSR" id="PIRSR001434-2"/>
    </source>
</evidence>
<dbReference type="GO" id="GO:0019343">
    <property type="term" value="P:cysteine biosynthetic process via cystathionine"/>
    <property type="evidence" value="ECO:0007669"/>
    <property type="project" value="TreeGrafter"/>
</dbReference>
<comment type="cofactor">
    <cofactor evidence="1 5">
        <name>pyridoxal 5'-phosphate</name>
        <dbReference type="ChEBI" id="CHEBI:597326"/>
    </cofactor>
</comment>
<gene>
    <name evidence="6" type="ORF">SAMN02982990_03630</name>
</gene>
<dbReference type="GO" id="GO:0003962">
    <property type="term" value="F:cystathionine gamma-synthase activity"/>
    <property type="evidence" value="ECO:0007669"/>
    <property type="project" value="TreeGrafter"/>
</dbReference>
<dbReference type="Gene3D" id="3.90.1150.10">
    <property type="entry name" value="Aspartate Aminotransferase, domain 1"/>
    <property type="match status" value="1"/>
</dbReference>
<evidence type="ECO:0000256" key="2">
    <source>
        <dbReference type="ARBA" id="ARBA00009077"/>
    </source>
</evidence>
<evidence type="ECO:0000256" key="1">
    <source>
        <dbReference type="ARBA" id="ARBA00001933"/>
    </source>
</evidence>
<dbReference type="InterPro" id="IPR000277">
    <property type="entry name" value="Cys/Met-Metab_PyrdxlP-dep_enz"/>
</dbReference>
<dbReference type="GO" id="GO:0005737">
    <property type="term" value="C:cytoplasm"/>
    <property type="evidence" value="ECO:0007669"/>
    <property type="project" value="TreeGrafter"/>
</dbReference>
<keyword evidence="7" id="KW-1185">Reference proteome</keyword>
<dbReference type="InterPro" id="IPR015421">
    <property type="entry name" value="PyrdxlP-dep_Trfase_major"/>
</dbReference>
<evidence type="ECO:0000256" key="5">
    <source>
        <dbReference type="RuleBase" id="RU362118"/>
    </source>
</evidence>
<dbReference type="OrthoDB" id="9805807at2"/>
<dbReference type="PANTHER" id="PTHR11808">
    <property type="entry name" value="TRANS-SULFURATION ENZYME FAMILY MEMBER"/>
    <property type="match status" value="1"/>
</dbReference>